<dbReference type="InterPro" id="IPR021961">
    <property type="entry name" value="McrB_DNA-bd"/>
</dbReference>
<evidence type="ECO:0000313" key="2">
    <source>
        <dbReference type="EMBL" id="ASN81368.1"/>
    </source>
</evidence>
<evidence type="ECO:0000259" key="1">
    <source>
        <dbReference type="Pfam" id="PF12102"/>
    </source>
</evidence>
<evidence type="ECO:0000313" key="3">
    <source>
        <dbReference type="Proteomes" id="UP000259030"/>
    </source>
</evidence>
<dbReference type="EMBL" id="CP021081">
    <property type="protein sequence ID" value="ASN81368.1"/>
    <property type="molecule type" value="Genomic_DNA"/>
</dbReference>
<proteinExistence type="predicted"/>
<accession>A0A221SXK3</accession>
<dbReference type="Pfam" id="PF12102">
    <property type="entry name" value="MrcB_N"/>
    <property type="match status" value="1"/>
</dbReference>
<gene>
    <name evidence="2" type="ORF">DFI_10400</name>
</gene>
<reference evidence="2 3" key="1">
    <citation type="submission" date="2017-05" db="EMBL/GenBank/DDBJ databases">
        <title>The complete genome sequence of Deinococcus ficus isolated from the rhizosphere of the Ficus religiosa L. in Taiwan.</title>
        <authorList>
            <person name="Wu K.-M."/>
            <person name="Liao T.-L."/>
            <person name="Liu Y.-M."/>
            <person name="Young C.-C."/>
            <person name="Tsai S.-F."/>
        </authorList>
    </citation>
    <scope>NUCLEOTIDE SEQUENCE [LARGE SCALE GENOMIC DNA]</scope>
    <source>
        <strain evidence="2 3">CC-FR2-10</strain>
    </source>
</reference>
<sequence>MRLQRADTSVRRSSSWRFRPILGLGLASLRGQQRLNASQGYIPQYPQPVTLREALLKVADEYAAAKTQEFTGHPLADHLRSGAPDALQRLQGAERWVVKGSAGAGVWAHVPWLAFLDPVVTESTQHGQYVVYLFAPRRREVYLSLNQGTTEMYQAFGEAMGRRFLADRASKMRALAAGYGAPTDVSRITLGESGKLPRGYEQGHAVGYRYQAHALPSEAHLRKDLFQLLDVYRQMTLDVNFGDDDLPDLGSTPTAPVSAADLVIERRRYVMHRRIERRRDIASKVKAKQGCTCRACGFQYTDRYGPLGEDFIEVHHLKPLSSLELETAVAYDLQKDFAVLCANCHRMIHRLKDVSDVAALQAVLQG</sequence>
<dbReference type="Proteomes" id="UP000259030">
    <property type="component" value="Chromosome"/>
</dbReference>
<dbReference type="InterPro" id="IPR003615">
    <property type="entry name" value="HNH_nuc"/>
</dbReference>
<dbReference type="Gene3D" id="3.30.920.90">
    <property type="match status" value="1"/>
</dbReference>
<name>A0A221SXK3_9DEIO</name>
<feature type="domain" description="Type IV methyl-directed restriction enzyme EcoKMcrB subunit DNA-binding" evidence="1">
    <location>
        <begin position="57"/>
        <end position="235"/>
    </location>
</feature>
<keyword evidence="3" id="KW-1185">Reference proteome</keyword>
<dbReference type="CDD" id="cd00085">
    <property type="entry name" value="HNHc"/>
    <property type="match status" value="1"/>
</dbReference>
<dbReference type="AlphaFoldDB" id="A0A221SXK3"/>
<dbReference type="KEGG" id="dfc:DFI_10400"/>
<protein>
    <recommendedName>
        <fullName evidence="1">Type IV methyl-directed restriction enzyme EcoKMcrB subunit DNA-binding domain-containing protein</fullName>
    </recommendedName>
</protein>
<organism evidence="2 3">
    <name type="scientific">Deinococcus ficus</name>
    <dbReference type="NCBI Taxonomy" id="317577"/>
    <lineage>
        <taxon>Bacteria</taxon>
        <taxon>Thermotogati</taxon>
        <taxon>Deinococcota</taxon>
        <taxon>Deinococci</taxon>
        <taxon>Deinococcales</taxon>
        <taxon>Deinococcaceae</taxon>
        <taxon>Deinococcus</taxon>
    </lineage>
</organism>